<evidence type="ECO:0000259" key="1">
    <source>
        <dbReference type="Pfam" id="PF13449"/>
    </source>
</evidence>
<sequence length="336" mass="37158">MRRSLPLVTLAFPLLWATWARSERPQTVQGADAELTIERQKLPARPVLDAYLGPLRLEGAWQYRSPNQRISGYSALVALKDGRLRAFSDSGEVLSFPRPPGPGSGARTVSLRFSLPRNDKAGRDVESVAFDPKTGRQWVALEGSNRIVRLSPKLRETGHVHPAGMARWGRNSGAEAMARLRDGRFVVIREVTTSILESRRHEALLFAGDPVDHPVAQAFHFEGPDNFSVVDMAVLPDGRALVLMRRLLWPLPMRYAGRIVLADTAQIRPGTVWRSTPVASLASVLPGDNFEAIAAVPGKDGRIVVWLMSDDNAMRVLQRTLLWKLSVHPADLPGPR</sequence>
<keyword evidence="3" id="KW-1185">Reference proteome</keyword>
<dbReference type="SUPFAM" id="SSF63829">
    <property type="entry name" value="Calcium-dependent phosphotriesterase"/>
    <property type="match status" value="1"/>
</dbReference>
<gene>
    <name evidence="2" type="ORF">SAMN06296065_104310</name>
</gene>
<feature type="domain" description="Phytase-like" evidence="1">
    <location>
        <begin position="68"/>
        <end position="312"/>
    </location>
</feature>
<dbReference type="Pfam" id="PF13449">
    <property type="entry name" value="Phytase-like"/>
    <property type="match status" value="1"/>
</dbReference>
<evidence type="ECO:0000313" key="2">
    <source>
        <dbReference type="EMBL" id="SMP68010.1"/>
    </source>
</evidence>
<protein>
    <recommendedName>
        <fullName evidence="1">Phytase-like domain-containing protein</fullName>
    </recommendedName>
</protein>
<reference evidence="2 3" key="1">
    <citation type="submission" date="2017-05" db="EMBL/GenBank/DDBJ databases">
        <authorList>
            <person name="Varghese N."/>
            <person name="Submissions S."/>
        </authorList>
    </citation>
    <scope>NUCLEOTIDE SEQUENCE [LARGE SCALE GENOMIC DNA]</scope>
    <source>
        <strain evidence="2 3">SM16</strain>
    </source>
</reference>
<dbReference type="InterPro" id="IPR027372">
    <property type="entry name" value="Phytase-like_dom"/>
</dbReference>
<dbReference type="RefSeq" id="WP_283406022.1">
    <property type="nucleotide sequence ID" value="NZ_FXUI01000004.1"/>
</dbReference>
<dbReference type="EMBL" id="FXUI01000004">
    <property type="protein sequence ID" value="SMP68010.1"/>
    <property type="molecule type" value="Genomic_DNA"/>
</dbReference>
<dbReference type="Proteomes" id="UP001157910">
    <property type="component" value="Unassembled WGS sequence"/>
</dbReference>
<evidence type="ECO:0000313" key="3">
    <source>
        <dbReference type="Proteomes" id="UP001157910"/>
    </source>
</evidence>
<organism evidence="2 3">
    <name type="scientific">Novosphingobium panipatense</name>
    <dbReference type="NCBI Taxonomy" id="428991"/>
    <lineage>
        <taxon>Bacteria</taxon>
        <taxon>Pseudomonadati</taxon>
        <taxon>Pseudomonadota</taxon>
        <taxon>Alphaproteobacteria</taxon>
        <taxon>Sphingomonadales</taxon>
        <taxon>Sphingomonadaceae</taxon>
        <taxon>Novosphingobium</taxon>
    </lineage>
</organism>
<name>A0ABY1QDT7_9SPHN</name>
<accession>A0ABY1QDT7</accession>
<proteinExistence type="predicted"/>
<comment type="caution">
    <text evidence="2">The sequence shown here is derived from an EMBL/GenBank/DDBJ whole genome shotgun (WGS) entry which is preliminary data.</text>
</comment>